<keyword evidence="2" id="KW-0238">DNA-binding</keyword>
<name>A0ABV6U391_9ACTN</name>
<evidence type="ECO:0000256" key="1">
    <source>
        <dbReference type="ARBA" id="ARBA00023015"/>
    </source>
</evidence>
<keyword evidence="6" id="KW-1185">Reference proteome</keyword>
<keyword evidence="1" id="KW-0805">Transcription regulation</keyword>
<dbReference type="Gene3D" id="1.20.120.530">
    <property type="entry name" value="GntR ligand-binding domain-like"/>
    <property type="match status" value="1"/>
</dbReference>
<dbReference type="Proteomes" id="UP001589870">
    <property type="component" value="Unassembled WGS sequence"/>
</dbReference>
<keyword evidence="3" id="KW-0804">Transcription</keyword>
<evidence type="ECO:0000256" key="2">
    <source>
        <dbReference type="ARBA" id="ARBA00023125"/>
    </source>
</evidence>
<dbReference type="EMBL" id="JBHMQT010000021">
    <property type="protein sequence ID" value="MFC0862939.1"/>
    <property type="molecule type" value="Genomic_DNA"/>
</dbReference>
<dbReference type="Pfam" id="PF07729">
    <property type="entry name" value="FCD"/>
    <property type="match status" value="1"/>
</dbReference>
<evidence type="ECO:0000313" key="5">
    <source>
        <dbReference type="EMBL" id="MFC0862939.1"/>
    </source>
</evidence>
<dbReference type="RefSeq" id="WP_394301121.1">
    <property type="nucleotide sequence ID" value="NZ_JBHMQT010000021.1"/>
</dbReference>
<protein>
    <submittedName>
        <fullName evidence="5">FCD domain-containing protein</fullName>
    </submittedName>
</protein>
<evidence type="ECO:0000313" key="6">
    <source>
        <dbReference type="Proteomes" id="UP001589870"/>
    </source>
</evidence>
<evidence type="ECO:0000259" key="4">
    <source>
        <dbReference type="Pfam" id="PF07729"/>
    </source>
</evidence>
<feature type="domain" description="GntR C-terminal" evidence="4">
    <location>
        <begin position="3"/>
        <end position="31"/>
    </location>
</feature>
<dbReference type="InterPro" id="IPR011711">
    <property type="entry name" value="GntR_C"/>
</dbReference>
<gene>
    <name evidence="5" type="ORF">ACFHYQ_11605</name>
</gene>
<proteinExistence type="predicted"/>
<evidence type="ECO:0000256" key="3">
    <source>
        <dbReference type="ARBA" id="ARBA00023163"/>
    </source>
</evidence>
<accession>A0ABV6U391</accession>
<sequence>MIEHAVAQHDAIVAAILAGDPEAARRAVAEHSAGTAALLRGFLS</sequence>
<dbReference type="SUPFAM" id="SSF48008">
    <property type="entry name" value="GntR ligand-binding domain-like"/>
    <property type="match status" value="1"/>
</dbReference>
<dbReference type="InterPro" id="IPR008920">
    <property type="entry name" value="TF_FadR/GntR_C"/>
</dbReference>
<comment type="caution">
    <text evidence="5">The sequence shown here is derived from an EMBL/GenBank/DDBJ whole genome shotgun (WGS) entry which is preliminary data.</text>
</comment>
<reference evidence="5 6" key="1">
    <citation type="submission" date="2024-09" db="EMBL/GenBank/DDBJ databases">
        <authorList>
            <person name="Sun Q."/>
            <person name="Mori K."/>
        </authorList>
    </citation>
    <scope>NUCLEOTIDE SEQUENCE [LARGE SCALE GENOMIC DNA]</scope>
    <source>
        <strain evidence="5 6">TBRC 1851</strain>
    </source>
</reference>
<organism evidence="5 6">
    <name type="scientific">Sphaerimonospora cavernae</name>
    <dbReference type="NCBI Taxonomy" id="1740611"/>
    <lineage>
        <taxon>Bacteria</taxon>
        <taxon>Bacillati</taxon>
        <taxon>Actinomycetota</taxon>
        <taxon>Actinomycetes</taxon>
        <taxon>Streptosporangiales</taxon>
        <taxon>Streptosporangiaceae</taxon>
        <taxon>Sphaerimonospora</taxon>
    </lineage>
</organism>